<dbReference type="AlphaFoldDB" id="A0A8T4IEG2"/>
<dbReference type="InterPro" id="IPR003594">
    <property type="entry name" value="HATPase_dom"/>
</dbReference>
<evidence type="ECO:0000256" key="5">
    <source>
        <dbReference type="ARBA" id="ARBA00023012"/>
    </source>
</evidence>
<proteinExistence type="predicted"/>
<dbReference type="InterPro" id="IPR036890">
    <property type="entry name" value="HATPase_C_sf"/>
</dbReference>
<evidence type="ECO:0000256" key="6">
    <source>
        <dbReference type="SAM" id="Coils"/>
    </source>
</evidence>
<dbReference type="EMBL" id="JAGRQC010000001">
    <property type="protein sequence ID" value="MBR0551385.1"/>
    <property type="molecule type" value="Genomic_DNA"/>
</dbReference>
<dbReference type="GO" id="GO:0004673">
    <property type="term" value="F:protein histidine kinase activity"/>
    <property type="evidence" value="ECO:0007669"/>
    <property type="project" value="UniProtKB-EC"/>
</dbReference>
<dbReference type="PANTHER" id="PTHR43711">
    <property type="entry name" value="TWO-COMPONENT HISTIDINE KINASE"/>
    <property type="match status" value="1"/>
</dbReference>
<comment type="catalytic activity">
    <reaction evidence="1">
        <text>ATP + protein L-histidine = ADP + protein N-phospho-L-histidine.</text>
        <dbReference type="EC" id="2.7.13.3"/>
    </reaction>
</comment>
<gene>
    <name evidence="8" type="ORF">J7S20_02565</name>
</gene>
<evidence type="ECO:0000256" key="1">
    <source>
        <dbReference type="ARBA" id="ARBA00000085"/>
    </source>
</evidence>
<dbReference type="SMART" id="SM00387">
    <property type="entry name" value="HATPase_c"/>
    <property type="match status" value="1"/>
</dbReference>
<dbReference type="GO" id="GO:0000160">
    <property type="term" value="P:phosphorelay signal transduction system"/>
    <property type="evidence" value="ECO:0007669"/>
    <property type="project" value="UniProtKB-KW"/>
</dbReference>
<reference evidence="8" key="1">
    <citation type="submission" date="2021-04" db="EMBL/GenBank/DDBJ databases">
        <title>Ouciella asimina sp. nov., isolated from the surface seawater in the hydrothermal field of Okinawa Trough.</title>
        <authorList>
            <person name="Shuang W."/>
        </authorList>
    </citation>
    <scope>NUCLEOTIDE SEQUENCE</scope>
    <source>
        <strain evidence="8">LXI357</strain>
    </source>
</reference>
<evidence type="ECO:0000256" key="2">
    <source>
        <dbReference type="ARBA" id="ARBA00012438"/>
    </source>
</evidence>
<dbReference type="Gene3D" id="3.30.565.10">
    <property type="entry name" value="Histidine kinase-like ATPase, C-terminal domain"/>
    <property type="match status" value="1"/>
</dbReference>
<dbReference type="InterPro" id="IPR035965">
    <property type="entry name" value="PAS-like_dom_sf"/>
</dbReference>
<evidence type="ECO:0000256" key="4">
    <source>
        <dbReference type="ARBA" id="ARBA00022777"/>
    </source>
</evidence>
<dbReference type="Gene3D" id="3.30.450.20">
    <property type="entry name" value="PAS domain"/>
    <property type="match status" value="1"/>
</dbReference>
<keyword evidence="4 8" id="KW-0418">Kinase</keyword>
<feature type="coiled-coil region" evidence="6">
    <location>
        <begin position="11"/>
        <end position="38"/>
    </location>
</feature>
<sequence>MLDRMPPVVGRIDSEGKLTEADQRLEELNRRAGGAIGEPLAVPELARLVRLAMRLGIALSRQVVVGEDEAELELWASVEPADGGVTLELGGWTEIRDWSSVAAATRDADFAAMAGDWHWETDASLHITRLTAGAGKPEGFQPEAMLGHPLTDLFRLSDDPEHGFPILAAVTSGEEFAGQRAEIRANGRAVYLSAVTRTDGSGRFSGLVGAAELVEDADKKAAQSSEGAAFPVDFGRRLDKALRDPLSRIIANADSIHAQTEGPLRDDYASYAADIASAGRHLLGLVSDLEDLQLVEREDFEISPEAIDLADIARRAAGLLGVRASQGDVRIDRLSERETMPATGEFRRALQVLVNLIGNAVRYSPKGGTVWLRLEREGDMACVIVADQGKGIAPENHERIFGKFERLDPGETEGSGLGLYISRQLARAMGGDITVDSAPGEGARFILMLPARD</sequence>
<keyword evidence="3" id="KW-0808">Transferase</keyword>
<comment type="caution">
    <text evidence="8">The sequence shown here is derived from an EMBL/GenBank/DDBJ whole genome shotgun (WGS) entry which is preliminary data.</text>
</comment>
<evidence type="ECO:0000259" key="7">
    <source>
        <dbReference type="PROSITE" id="PS50109"/>
    </source>
</evidence>
<keyword evidence="6" id="KW-0175">Coiled coil</keyword>
<dbReference type="InterPro" id="IPR005467">
    <property type="entry name" value="His_kinase_dom"/>
</dbReference>
<name>A0A8T4IEG2_9SPHN</name>
<dbReference type="PROSITE" id="PS50109">
    <property type="entry name" value="HIS_KIN"/>
    <property type="match status" value="1"/>
</dbReference>
<dbReference type="EC" id="2.7.13.3" evidence="2"/>
<dbReference type="PRINTS" id="PR00344">
    <property type="entry name" value="BCTRLSENSOR"/>
</dbReference>
<dbReference type="Pfam" id="PF02518">
    <property type="entry name" value="HATPase_c"/>
    <property type="match status" value="1"/>
</dbReference>
<dbReference type="PANTHER" id="PTHR43711:SF26">
    <property type="entry name" value="SENSOR HISTIDINE KINASE RCSC"/>
    <property type="match status" value="1"/>
</dbReference>
<keyword evidence="9" id="KW-1185">Reference proteome</keyword>
<keyword evidence="5" id="KW-0902">Two-component regulatory system</keyword>
<evidence type="ECO:0000313" key="9">
    <source>
        <dbReference type="Proteomes" id="UP000676996"/>
    </source>
</evidence>
<dbReference type="InterPro" id="IPR050736">
    <property type="entry name" value="Sensor_HK_Regulatory"/>
</dbReference>
<dbReference type="InterPro" id="IPR004358">
    <property type="entry name" value="Sig_transdc_His_kin-like_C"/>
</dbReference>
<dbReference type="SUPFAM" id="SSF55874">
    <property type="entry name" value="ATPase domain of HSP90 chaperone/DNA topoisomerase II/histidine kinase"/>
    <property type="match status" value="1"/>
</dbReference>
<evidence type="ECO:0000256" key="3">
    <source>
        <dbReference type="ARBA" id="ARBA00022679"/>
    </source>
</evidence>
<dbReference type="Proteomes" id="UP000676996">
    <property type="component" value="Unassembled WGS sequence"/>
</dbReference>
<feature type="domain" description="Histidine kinase" evidence="7">
    <location>
        <begin position="237"/>
        <end position="453"/>
    </location>
</feature>
<accession>A0A8T4IEG2</accession>
<evidence type="ECO:0000313" key="8">
    <source>
        <dbReference type="EMBL" id="MBR0551385.1"/>
    </source>
</evidence>
<protein>
    <recommendedName>
        <fullName evidence="2">histidine kinase</fullName>
        <ecNumber evidence="2">2.7.13.3</ecNumber>
    </recommendedName>
</protein>
<dbReference type="RefSeq" id="WP_284052665.1">
    <property type="nucleotide sequence ID" value="NZ_JAGRQC010000001.1"/>
</dbReference>
<organism evidence="8 9">
    <name type="scientific">Stakelama marina</name>
    <dbReference type="NCBI Taxonomy" id="2826939"/>
    <lineage>
        <taxon>Bacteria</taxon>
        <taxon>Pseudomonadati</taxon>
        <taxon>Pseudomonadota</taxon>
        <taxon>Alphaproteobacteria</taxon>
        <taxon>Sphingomonadales</taxon>
        <taxon>Sphingomonadaceae</taxon>
        <taxon>Stakelama</taxon>
    </lineage>
</organism>
<dbReference type="SUPFAM" id="SSF55785">
    <property type="entry name" value="PYP-like sensor domain (PAS domain)"/>
    <property type="match status" value="1"/>
</dbReference>